<organism evidence="2">
    <name type="scientific">gut metagenome</name>
    <dbReference type="NCBI Taxonomy" id="749906"/>
    <lineage>
        <taxon>unclassified sequences</taxon>
        <taxon>metagenomes</taxon>
        <taxon>organismal metagenomes</taxon>
    </lineage>
</organism>
<proteinExistence type="predicted"/>
<feature type="domain" description="Lipocalin-like" evidence="1">
    <location>
        <begin position="18"/>
        <end position="150"/>
    </location>
</feature>
<sequence length="150" mass="17555">MKMKANILIAITFLITTLMGCEKLPENGKLDGQWQLMEIQRQEQPTKYTKDDAIYWRFQLDMLMIHSRKELLNGVTYDTSARFKYNGNQLDITKTYIHFIDRDSLLTDPNTTALVPLGIDGNAESFTIEELNRKNMVLTTEKKRLVFRKF</sequence>
<protein>
    <submittedName>
        <fullName evidence="2">Lipoprotein</fullName>
    </submittedName>
</protein>
<dbReference type="Pfam" id="PF16585">
    <property type="entry name" value="Lipocalin_8"/>
    <property type="match status" value="1"/>
</dbReference>
<dbReference type="AlphaFoldDB" id="J9GL46"/>
<dbReference type="InterPro" id="IPR024311">
    <property type="entry name" value="Lipocalin-like"/>
</dbReference>
<accession>J9GL46</accession>
<evidence type="ECO:0000313" key="2">
    <source>
        <dbReference type="EMBL" id="EJX08109.1"/>
    </source>
</evidence>
<keyword evidence="2" id="KW-0449">Lipoprotein</keyword>
<dbReference type="EMBL" id="AMCI01000704">
    <property type="protein sequence ID" value="EJX08109.1"/>
    <property type="molecule type" value="Genomic_DNA"/>
</dbReference>
<gene>
    <name evidence="2" type="ORF">EVA_03783</name>
</gene>
<reference evidence="2" key="1">
    <citation type="journal article" date="2012" name="PLoS ONE">
        <title>Gene sets for utilization of primary and secondary nutrition supplies in the distal gut of endangered iberian lynx.</title>
        <authorList>
            <person name="Alcaide M."/>
            <person name="Messina E."/>
            <person name="Richter M."/>
            <person name="Bargiela R."/>
            <person name="Peplies J."/>
            <person name="Huws S.A."/>
            <person name="Newbold C.J."/>
            <person name="Golyshin P.N."/>
            <person name="Simon M.A."/>
            <person name="Lopez G."/>
            <person name="Yakimov M.M."/>
            <person name="Ferrer M."/>
        </authorList>
    </citation>
    <scope>NUCLEOTIDE SEQUENCE</scope>
</reference>
<evidence type="ECO:0000259" key="1">
    <source>
        <dbReference type="Pfam" id="PF16585"/>
    </source>
</evidence>
<dbReference type="PROSITE" id="PS51257">
    <property type="entry name" value="PROKAR_LIPOPROTEIN"/>
    <property type="match status" value="1"/>
</dbReference>
<dbReference type="Gene3D" id="2.40.128.280">
    <property type="match status" value="1"/>
</dbReference>
<name>J9GL46_9ZZZZ</name>
<comment type="caution">
    <text evidence="2">The sequence shown here is derived from an EMBL/GenBank/DDBJ whole genome shotgun (WGS) entry which is preliminary data.</text>
</comment>